<feature type="domain" description="HTH LytTR-type" evidence="3">
    <location>
        <begin position="146"/>
        <end position="236"/>
    </location>
</feature>
<dbReference type="InterPro" id="IPR001789">
    <property type="entry name" value="Sig_transdc_resp-reg_receiver"/>
</dbReference>
<dbReference type="SMART" id="SM00850">
    <property type="entry name" value="LytTR"/>
    <property type="match status" value="1"/>
</dbReference>
<evidence type="ECO:0000313" key="4">
    <source>
        <dbReference type="EMBL" id="SEW16212.1"/>
    </source>
</evidence>
<dbReference type="EMBL" id="FOJG01000001">
    <property type="protein sequence ID" value="SEW16212.1"/>
    <property type="molecule type" value="Genomic_DNA"/>
</dbReference>
<dbReference type="Pfam" id="PF00072">
    <property type="entry name" value="Response_reg"/>
    <property type="match status" value="1"/>
</dbReference>
<gene>
    <name evidence="4" type="ORF">SAMN04488122_0896</name>
</gene>
<keyword evidence="5" id="KW-1185">Reference proteome</keyword>
<dbReference type="Proteomes" id="UP000199310">
    <property type="component" value="Unassembled WGS sequence"/>
</dbReference>
<dbReference type="Gene3D" id="2.40.50.1020">
    <property type="entry name" value="LytTr DNA-binding domain"/>
    <property type="match status" value="1"/>
</dbReference>
<dbReference type="AlphaFoldDB" id="A0A1I0PPC6"/>
<keyword evidence="1" id="KW-0597">Phosphoprotein</keyword>
<dbReference type="STRING" id="29529.SAMN04488122_0896"/>
<dbReference type="InterPro" id="IPR011006">
    <property type="entry name" value="CheY-like_superfamily"/>
</dbReference>
<reference evidence="5" key="1">
    <citation type="submission" date="2016-10" db="EMBL/GenBank/DDBJ databases">
        <authorList>
            <person name="Varghese N."/>
            <person name="Submissions S."/>
        </authorList>
    </citation>
    <scope>NUCLEOTIDE SEQUENCE [LARGE SCALE GENOMIC DNA]</scope>
    <source>
        <strain evidence="5">DSM 3695</strain>
    </source>
</reference>
<dbReference type="Gene3D" id="3.40.50.2300">
    <property type="match status" value="1"/>
</dbReference>
<dbReference type="Pfam" id="PF04397">
    <property type="entry name" value="LytTR"/>
    <property type="match status" value="1"/>
</dbReference>
<dbReference type="PROSITE" id="PS50110">
    <property type="entry name" value="RESPONSE_REGULATORY"/>
    <property type="match status" value="1"/>
</dbReference>
<dbReference type="PANTHER" id="PTHR37299:SF1">
    <property type="entry name" value="STAGE 0 SPORULATION PROTEIN A HOMOLOG"/>
    <property type="match status" value="1"/>
</dbReference>
<accession>A0A1I0PPC6</accession>
<dbReference type="OrthoDB" id="1646880at2"/>
<protein>
    <submittedName>
        <fullName evidence="4">Two component transcriptional regulator, LytTR family</fullName>
    </submittedName>
</protein>
<dbReference type="GO" id="GO:0000156">
    <property type="term" value="F:phosphorelay response regulator activity"/>
    <property type="evidence" value="ECO:0007669"/>
    <property type="project" value="InterPro"/>
</dbReference>
<dbReference type="PANTHER" id="PTHR37299">
    <property type="entry name" value="TRANSCRIPTIONAL REGULATOR-RELATED"/>
    <property type="match status" value="1"/>
</dbReference>
<dbReference type="InterPro" id="IPR007492">
    <property type="entry name" value="LytTR_DNA-bd_dom"/>
</dbReference>
<evidence type="ECO:0000259" key="3">
    <source>
        <dbReference type="PROSITE" id="PS50930"/>
    </source>
</evidence>
<feature type="modified residue" description="4-aspartylphosphate" evidence="1">
    <location>
        <position position="59"/>
    </location>
</feature>
<dbReference type="SMART" id="SM00448">
    <property type="entry name" value="REC"/>
    <property type="match status" value="1"/>
</dbReference>
<dbReference type="PROSITE" id="PS50930">
    <property type="entry name" value="HTH_LYTTR"/>
    <property type="match status" value="1"/>
</dbReference>
<evidence type="ECO:0000256" key="1">
    <source>
        <dbReference type="PROSITE-ProRule" id="PRU00169"/>
    </source>
</evidence>
<dbReference type="GO" id="GO:0003677">
    <property type="term" value="F:DNA binding"/>
    <property type="evidence" value="ECO:0007669"/>
    <property type="project" value="InterPro"/>
</dbReference>
<proteinExistence type="predicted"/>
<dbReference type="SUPFAM" id="SSF52172">
    <property type="entry name" value="CheY-like"/>
    <property type="match status" value="1"/>
</dbReference>
<feature type="domain" description="Response regulatory" evidence="2">
    <location>
        <begin position="8"/>
        <end position="120"/>
    </location>
</feature>
<evidence type="ECO:0000259" key="2">
    <source>
        <dbReference type="PROSITE" id="PS50110"/>
    </source>
</evidence>
<evidence type="ECO:0000313" key="5">
    <source>
        <dbReference type="Proteomes" id="UP000199310"/>
    </source>
</evidence>
<dbReference type="RefSeq" id="WP_089891101.1">
    <property type="nucleotide sequence ID" value="NZ_FOJG01000001.1"/>
</dbReference>
<organism evidence="4 5">
    <name type="scientific">Chitinophaga arvensicola</name>
    <dbReference type="NCBI Taxonomy" id="29529"/>
    <lineage>
        <taxon>Bacteria</taxon>
        <taxon>Pseudomonadati</taxon>
        <taxon>Bacteroidota</taxon>
        <taxon>Chitinophagia</taxon>
        <taxon>Chitinophagales</taxon>
        <taxon>Chitinophagaceae</taxon>
        <taxon>Chitinophaga</taxon>
    </lineage>
</organism>
<dbReference type="InterPro" id="IPR046947">
    <property type="entry name" value="LytR-like"/>
</dbReference>
<sequence length="248" mass="27705">MNGSSSIRVVIIEDQPTISADLQLLIEKHPDFIVLAIAGSVKEALVVLPATTPDLIFLDIMLLDGTGFDILRAFSPIPFKVIFTTAYQEHALHAIKYSALDYLLKPVDDEELAISLEKALGMREVRSQQVSQAEQAFINKALPNKIALPDTSFLHMVNIEDIVYIEAGDGTLFHLVDGRTINVKKPLKDYEELLSGRGFLRTHKSYMVSVRHVNGYHRDGHLLVAGNLKIPVAYRNKPRIESYLIGMK</sequence>
<name>A0A1I0PPC6_9BACT</name>